<dbReference type="AlphaFoldDB" id="A0AAN7Z8W2"/>
<dbReference type="EMBL" id="JAWHQM010000034">
    <property type="protein sequence ID" value="KAK5633592.1"/>
    <property type="molecule type" value="Genomic_DNA"/>
</dbReference>
<name>A0AAN7Z8W2_9PEZI</name>
<evidence type="ECO:0000313" key="2">
    <source>
        <dbReference type="Proteomes" id="UP001305414"/>
    </source>
</evidence>
<accession>A0AAN7Z8W2</accession>
<reference evidence="1 2" key="1">
    <citation type="submission" date="2023-10" db="EMBL/GenBank/DDBJ databases">
        <title>Draft genome sequence of Xylaria bambusicola isolate GMP-LS, the root and basal stem rot pathogen of sugarcane in Indonesia.</title>
        <authorList>
            <person name="Selvaraj P."/>
            <person name="Muralishankar V."/>
            <person name="Muruganantham S."/>
            <person name="Sp S."/>
            <person name="Haryani S."/>
            <person name="Lau K.J.X."/>
            <person name="Naqvi N.I."/>
        </authorList>
    </citation>
    <scope>NUCLEOTIDE SEQUENCE [LARGE SCALE GENOMIC DNA]</scope>
    <source>
        <strain evidence="1">GMP-LS</strain>
    </source>
</reference>
<dbReference type="Proteomes" id="UP001305414">
    <property type="component" value="Unassembled WGS sequence"/>
</dbReference>
<organism evidence="1 2">
    <name type="scientific">Xylaria bambusicola</name>
    <dbReference type="NCBI Taxonomy" id="326684"/>
    <lineage>
        <taxon>Eukaryota</taxon>
        <taxon>Fungi</taxon>
        <taxon>Dikarya</taxon>
        <taxon>Ascomycota</taxon>
        <taxon>Pezizomycotina</taxon>
        <taxon>Sordariomycetes</taxon>
        <taxon>Xylariomycetidae</taxon>
        <taxon>Xylariales</taxon>
        <taxon>Xylariaceae</taxon>
        <taxon>Xylaria</taxon>
    </lineage>
</organism>
<proteinExistence type="predicted"/>
<protein>
    <submittedName>
        <fullName evidence="1">Uncharacterized protein</fullName>
    </submittedName>
</protein>
<evidence type="ECO:0000313" key="1">
    <source>
        <dbReference type="EMBL" id="KAK5633592.1"/>
    </source>
</evidence>
<comment type="caution">
    <text evidence="1">The sequence shown here is derived from an EMBL/GenBank/DDBJ whole genome shotgun (WGS) entry which is preliminary data.</text>
</comment>
<sequence>MNVGGTGSTGQCAIFLSELSDGELYTRRSSSLGESTVLTMQVGSVRKDFTISLASLDCTCPMGKTRRGRLLLLKVFDLSVLD</sequence>
<gene>
    <name evidence="1" type="ORF">RRF57_009306</name>
</gene>
<keyword evidence="2" id="KW-1185">Reference proteome</keyword>